<keyword evidence="2" id="KW-1185">Reference proteome</keyword>
<dbReference type="PROSITE" id="PS51257">
    <property type="entry name" value="PROKAR_LIPOPROTEIN"/>
    <property type="match status" value="1"/>
</dbReference>
<evidence type="ECO:0000313" key="1">
    <source>
        <dbReference type="EMBL" id="GAQ79503.1"/>
    </source>
</evidence>
<protein>
    <submittedName>
        <fullName evidence="1">Uncharacterized protein</fullName>
    </submittedName>
</protein>
<proteinExistence type="predicted"/>
<reference evidence="1 2" key="1">
    <citation type="journal article" date="2014" name="Nat. Commun.">
        <title>Klebsormidium flaccidum genome reveals primary factors for plant terrestrial adaptation.</title>
        <authorList>
            <person name="Hori K."/>
            <person name="Maruyama F."/>
            <person name="Fujisawa T."/>
            <person name="Togashi T."/>
            <person name="Yamamoto N."/>
            <person name="Seo M."/>
            <person name="Sato S."/>
            <person name="Yamada T."/>
            <person name="Mori H."/>
            <person name="Tajima N."/>
            <person name="Moriyama T."/>
            <person name="Ikeuchi M."/>
            <person name="Watanabe M."/>
            <person name="Wada H."/>
            <person name="Kobayashi K."/>
            <person name="Saito M."/>
            <person name="Masuda T."/>
            <person name="Sasaki-Sekimoto Y."/>
            <person name="Mashiguchi K."/>
            <person name="Awai K."/>
            <person name="Shimojima M."/>
            <person name="Masuda S."/>
            <person name="Iwai M."/>
            <person name="Nobusawa T."/>
            <person name="Narise T."/>
            <person name="Kondo S."/>
            <person name="Saito H."/>
            <person name="Sato R."/>
            <person name="Murakawa M."/>
            <person name="Ihara Y."/>
            <person name="Oshima-Yamada Y."/>
            <person name="Ohtaka K."/>
            <person name="Satoh M."/>
            <person name="Sonobe K."/>
            <person name="Ishii M."/>
            <person name="Ohtani R."/>
            <person name="Kanamori-Sato M."/>
            <person name="Honoki R."/>
            <person name="Miyazaki D."/>
            <person name="Mochizuki H."/>
            <person name="Umetsu J."/>
            <person name="Higashi K."/>
            <person name="Shibata D."/>
            <person name="Kamiya Y."/>
            <person name="Sato N."/>
            <person name="Nakamura Y."/>
            <person name="Tabata S."/>
            <person name="Ida S."/>
            <person name="Kurokawa K."/>
            <person name="Ohta H."/>
        </authorList>
    </citation>
    <scope>NUCLEOTIDE SEQUENCE [LARGE SCALE GENOMIC DNA]</scope>
    <source>
        <strain evidence="1 2">NIES-2285</strain>
    </source>
</reference>
<dbReference type="EMBL" id="DF236981">
    <property type="protein sequence ID" value="GAQ79503.1"/>
    <property type="molecule type" value="Genomic_DNA"/>
</dbReference>
<name>A0A1Y1HNA3_KLENI</name>
<sequence>MWEGFVRPETGCGGPVVVSCKKLAAGWSSMAGEAVSGNPVEAARSERADSDAEASDRIVRTDQEYGEEVGGGDVRIYDDSELAAVLGDGSGAEGWDPDAPVLGGVMAERPYLWPFRDANQASRVRPSDRALHACGHQTAPSTRAAIRPRRPRVRPSDRVDSCFALEVGGDGAMGEWLL</sequence>
<accession>A0A1Y1HNA3</accession>
<dbReference type="AlphaFoldDB" id="A0A1Y1HNA3"/>
<organism evidence="1 2">
    <name type="scientific">Klebsormidium nitens</name>
    <name type="common">Green alga</name>
    <name type="synonym">Ulothrix nitens</name>
    <dbReference type="NCBI Taxonomy" id="105231"/>
    <lineage>
        <taxon>Eukaryota</taxon>
        <taxon>Viridiplantae</taxon>
        <taxon>Streptophyta</taxon>
        <taxon>Klebsormidiophyceae</taxon>
        <taxon>Klebsormidiales</taxon>
        <taxon>Klebsormidiaceae</taxon>
        <taxon>Klebsormidium</taxon>
    </lineage>
</organism>
<evidence type="ECO:0000313" key="2">
    <source>
        <dbReference type="Proteomes" id="UP000054558"/>
    </source>
</evidence>
<dbReference type="Proteomes" id="UP000054558">
    <property type="component" value="Unassembled WGS sequence"/>
</dbReference>
<gene>
    <name evidence="1" type="ORF">KFL_000320010</name>
</gene>